<keyword evidence="3" id="KW-1185">Reference proteome</keyword>
<dbReference type="InterPro" id="IPR032675">
    <property type="entry name" value="LRR_dom_sf"/>
</dbReference>
<evidence type="ECO:0000259" key="1">
    <source>
        <dbReference type="Pfam" id="PF12937"/>
    </source>
</evidence>
<name>A0A1J8R4G5_9AGAM</name>
<dbReference type="STRING" id="180088.A0A1J8R4G5"/>
<dbReference type="AlphaFoldDB" id="A0A1J8R4G5"/>
<feature type="domain" description="F-box" evidence="1">
    <location>
        <begin position="116"/>
        <end position="171"/>
    </location>
</feature>
<sequence>MMQAIEQIIANSEVNLSPDIILALQNILTQSRVIIPDLETPYSRFPNRSRSAIETKGQSISVILTERQQQLDAVLHNISGLEAVMNRVKNLHQQLLDGQDEIIHSIILHRGHVSALWRLPVEVLSQIFVHCLPKTDHLRVSSMLAPMLLTRICRHWREIAVDMPSLWCRLSMEVAGWSDRNFQQVEFCYHSWLERSRERPLSFAIEHLPSGAPMLRILLEPYNTRISSLQITYTDDNVVPELLFQDLPALHKLTLDWRGNYMDGSTIARSISRLPFTLRNLTVLGCFVGPLELQRFASPNGWVHMTNIDIALHEPHEFLHLLRLCPNLSSLRILLHPRDNVLQNLEPLTHTRLQSLSISYTILWHVRDPLPALLNALTLPNLRVLETRCVPGSMWPHEPFRAFLKRSNCPLESLTLGVGLPTTDSERAGYTDLVPSLEVTMDYMPDNHLGGGARHPAQGLPGGLFGMTFRSSS</sequence>
<evidence type="ECO:0000313" key="2">
    <source>
        <dbReference type="EMBL" id="OJA20704.1"/>
    </source>
</evidence>
<gene>
    <name evidence="2" type="ORF">AZE42_06911</name>
</gene>
<dbReference type="Gene3D" id="1.20.1280.50">
    <property type="match status" value="1"/>
</dbReference>
<dbReference type="Proteomes" id="UP000183567">
    <property type="component" value="Unassembled WGS sequence"/>
</dbReference>
<organism evidence="2 3">
    <name type="scientific">Rhizopogon vesiculosus</name>
    <dbReference type="NCBI Taxonomy" id="180088"/>
    <lineage>
        <taxon>Eukaryota</taxon>
        <taxon>Fungi</taxon>
        <taxon>Dikarya</taxon>
        <taxon>Basidiomycota</taxon>
        <taxon>Agaricomycotina</taxon>
        <taxon>Agaricomycetes</taxon>
        <taxon>Agaricomycetidae</taxon>
        <taxon>Boletales</taxon>
        <taxon>Suillineae</taxon>
        <taxon>Rhizopogonaceae</taxon>
        <taxon>Rhizopogon</taxon>
    </lineage>
</organism>
<dbReference type="InterPro" id="IPR001810">
    <property type="entry name" value="F-box_dom"/>
</dbReference>
<dbReference type="PANTHER" id="PTHR38926:SF72">
    <property type="entry name" value="IM:7136021-RELATED"/>
    <property type="match status" value="1"/>
</dbReference>
<comment type="caution">
    <text evidence="2">The sequence shown here is derived from an EMBL/GenBank/DDBJ whole genome shotgun (WGS) entry which is preliminary data.</text>
</comment>
<dbReference type="PANTHER" id="PTHR38926">
    <property type="entry name" value="F-BOX DOMAIN CONTAINING PROTEIN, EXPRESSED"/>
    <property type="match status" value="1"/>
</dbReference>
<protein>
    <recommendedName>
        <fullName evidence="1">F-box domain-containing protein</fullName>
    </recommendedName>
</protein>
<proteinExistence type="predicted"/>
<evidence type="ECO:0000313" key="3">
    <source>
        <dbReference type="Proteomes" id="UP000183567"/>
    </source>
</evidence>
<dbReference type="OrthoDB" id="2623782at2759"/>
<dbReference type="Pfam" id="PF12937">
    <property type="entry name" value="F-box-like"/>
    <property type="match status" value="1"/>
</dbReference>
<dbReference type="Gene3D" id="3.80.10.10">
    <property type="entry name" value="Ribonuclease Inhibitor"/>
    <property type="match status" value="1"/>
</dbReference>
<accession>A0A1J8R4G5</accession>
<dbReference type="EMBL" id="LVVM01000437">
    <property type="protein sequence ID" value="OJA20704.1"/>
    <property type="molecule type" value="Genomic_DNA"/>
</dbReference>
<dbReference type="SUPFAM" id="SSF52047">
    <property type="entry name" value="RNI-like"/>
    <property type="match status" value="1"/>
</dbReference>
<reference evidence="2 3" key="1">
    <citation type="submission" date="2016-03" db="EMBL/GenBank/DDBJ databases">
        <title>Comparative genomics of the ectomycorrhizal sister species Rhizopogon vinicolor and Rhizopogon vesiculosus (Basidiomycota: Boletales) reveals a divergence of the mating type B locus.</title>
        <authorList>
            <person name="Mujic A.B."/>
            <person name="Kuo A."/>
            <person name="Tritt A."/>
            <person name="Lipzen A."/>
            <person name="Chen C."/>
            <person name="Johnson J."/>
            <person name="Sharma A."/>
            <person name="Barry K."/>
            <person name="Grigoriev I.V."/>
            <person name="Spatafora J.W."/>
        </authorList>
    </citation>
    <scope>NUCLEOTIDE SEQUENCE [LARGE SCALE GENOMIC DNA]</scope>
    <source>
        <strain evidence="2 3">AM-OR11-056</strain>
    </source>
</reference>